<dbReference type="Proteomes" id="UP000251075">
    <property type="component" value="Unassembled WGS sequence"/>
</dbReference>
<dbReference type="PROSITE" id="PS50111">
    <property type="entry name" value="CHEMOTAXIS_TRANSDUC_2"/>
    <property type="match status" value="1"/>
</dbReference>
<dbReference type="SMART" id="SM00283">
    <property type="entry name" value="MA"/>
    <property type="match status" value="1"/>
</dbReference>
<comment type="similarity">
    <text evidence="4">Belongs to the methyl-accepting chemotaxis (MCP) protein family.</text>
</comment>
<dbReference type="GO" id="GO:0005886">
    <property type="term" value="C:plasma membrane"/>
    <property type="evidence" value="ECO:0007669"/>
    <property type="project" value="UniProtKB-SubCell"/>
</dbReference>
<keyword evidence="7" id="KW-1133">Transmembrane helix</keyword>
<keyword evidence="7" id="KW-0812">Transmembrane</keyword>
<keyword evidence="12" id="KW-1185">Reference proteome</keyword>
<evidence type="ECO:0000256" key="3">
    <source>
        <dbReference type="ARBA" id="ARBA00023224"/>
    </source>
</evidence>
<evidence type="ECO:0000259" key="10">
    <source>
        <dbReference type="PROSITE" id="PS50885"/>
    </source>
</evidence>
<evidence type="ECO:0000256" key="4">
    <source>
        <dbReference type="ARBA" id="ARBA00029447"/>
    </source>
</evidence>
<dbReference type="OrthoDB" id="3378718at2"/>
<dbReference type="InterPro" id="IPR003660">
    <property type="entry name" value="HAMP_dom"/>
</dbReference>
<sequence length="555" mass="58760">MRINLKMSIGSGLTAAALIIFVIFAVLTSYKLGIIQDEGAELSSIAISAASAAGAGHKLYQIIADAEINRELAETKKDWTESKKNVGDLFLKFGAVNFTSNEKSIIHDAHTNYAEIVKIFEKEMLPRLEATSELTAEIRDIDGRLDKHIKIMSDAFSALRDICISKSKDSDQTFDDFRYNVVLYGAIFGLAMLLISTVMTLRVNRSIYLPITSVTNVMTALADGDWSTPVSGPIGADEIGSMVRSVKVFKELGLAAEEMKREREAAEHQAAAERRKFMLALAANFENSVMGVVQAVSGSASDLQITAQSLTTTAEITSTQATAVAAASEQAACNVQTVAAAAEELSASISEISRQVSEAARISTDASAEASRTNEKIQSLAASANKIGEVVNLINDIASQTNLLALNATIEAARAGEAGKGFAVVANEVKNLANQTARATSEIGSQIATVQDETLQAVEAIKNIGMVIEQVKHISAGIAAAVEQQGAATQGIAENVLQASQGTQEVSSNISGVTQSANQTGTSASHVLSSANQLIAHSEKLQGEMQRFLNTVRSS</sequence>
<dbReference type="PRINTS" id="PR00260">
    <property type="entry name" value="CHEMTRNSDUCR"/>
</dbReference>
<evidence type="ECO:0000313" key="11">
    <source>
        <dbReference type="EMBL" id="RAU22175.1"/>
    </source>
</evidence>
<dbReference type="Gene3D" id="1.10.287.950">
    <property type="entry name" value="Methyl-accepting chemotaxis protein"/>
    <property type="match status" value="1"/>
</dbReference>
<dbReference type="PROSITE" id="PS50192">
    <property type="entry name" value="T_SNARE"/>
    <property type="match status" value="1"/>
</dbReference>
<feature type="coiled-coil region" evidence="6">
    <location>
        <begin position="249"/>
        <end position="276"/>
    </location>
</feature>
<evidence type="ECO:0000313" key="12">
    <source>
        <dbReference type="Proteomes" id="UP000251075"/>
    </source>
</evidence>
<keyword evidence="3 5" id="KW-0807">Transducer</keyword>
<keyword evidence="7" id="KW-0472">Membrane</keyword>
<evidence type="ECO:0000256" key="7">
    <source>
        <dbReference type="SAM" id="Phobius"/>
    </source>
</evidence>
<dbReference type="EMBL" id="PGTO01000005">
    <property type="protein sequence ID" value="RAU22175.1"/>
    <property type="molecule type" value="Genomic_DNA"/>
</dbReference>
<dbReference type="Gene3D" id="6.10.340.10">
    <property type="match status" value="1"/>
</dbReference>
<name>A0A364NZ47_9PROT</name>
<keyword evidence="2" id="KW-1003">Cell membrane</keyword>
<dbReference type="CDD" id="cd06225">
    <property type="entry name" value="HAMP"/>
    <property type="match status" value="1"/>
</dbReference>
<keyword evidence="6" id="KW-0175">Coiled coil</keyword>
<protein>
    <submittedName>
        <fullName evidence="11">Methyl-accepting chemotaxis protein</fullName>
    </submittedName>
</protein>
<feature type="domain" description="Methyl-accepting transducer" evidence="8">
    <location>
        <begin position="299"/>
        <end position="535"/>
    </location>
</feature>
<dbReference type="InterPro" id="IPR000727">
    <property type="entry name" value="T_SNARE_dom"/>
</dbReference>
<dbReference type="AlphaFoldDB" id="A0A364NZ47"/>
<gene>
    <name evidence="11" type="ORF">CU669_08535</name>
</gene>
<dbReference type="SUPFAM" id="SSF58104">
    <property type="entry name" value="Methyl-accepting chemotaxis protein (MCP) signaling domain"/>
    <property type="match status" value="1"/>
</dbReference>
<accession>A0A364NZ47</accession>
<comment type="subcellular location">
    <subcellularLocation>
        <location evidence="1">Cell inner membrane</location>
        <topology evidence="1">Multi-pass membrane protein</topology>
    </subcellularLocation>
</comment>
<feature type="transmembrane region" description="Helical" evidence="7">
    <location>
        <begin position="12"/>
        <end position="30"/>
    </location>
</feature>
<proteinExistence type="inferred from homology"/>
<organism evidence="11 12">
    <name type="scientific">Paramagnetospirillum kuznetsovii</name>
    <dbReference type="NCBI Taxonomy" id="2053833"/>
    <lineage>
        <taxon>Bacteria</taxon>
        <taxon>Pseudomonadati</taxon>
        <taxon>Pseudomonadota</taxon>
        <taxon>Alphaproteobacteria</taxon>
        <taxon>Rhodospirillales</taxon>
        <taxon>Magnetospirillaceae</taxon>
        <taxon>Paramagnetospirillum</taxon>
    </lineage>
</organism>
<dbReference type="RefSeq" id="WP_112143725.1">
    <property type="nucleotide sequence ID" value="NZ_PGTO01000005.1"/>
</dbReference>
<dbReference type="PANTHER" id="PTHR32089">
    <property type="entry name" value="METHYL-ACCEPTING CHEMOTAXIS PROTEIN MCPB"/>
    <property type="match status" value="1"/>
</dbReference>
<feature type="domain" description="HAMP" evidence="10">
    <location>
        <begin position="205"/>
        <end position="258"/>
    </location>
</feature>
<dbReference type="SUPFAM" id="SSF158472">
    <property type="entry name" value="HAMP domain-like"/>
    <property type="match status" value="1"/>
</dbReference>
<evidence type="ECO:0000259" key="8">
    <source>
        <dbReference type="PROSITE" id="PS50111"/>
    </source>
</evidence>
<evidence type="ECO:0000256" key="2">
    <source>
        <dbReference type="ARBA" id="ARBA00022519"/>
    </source>
</evidence>
<evidence type="ECO:0000256" key="5">
    <source>
        <dbReference type="PROSITE-ProRule" id="PRU00284"/>
    </source>
</evidence>
<keyword evidence="2" id="KW-0997">Cell inner membrane</keyword>
<comment type="caution">
    <text evidence="11">The sequence shown here is derived from an EMBL/GenBank/DDBJ whole genome shotgun (WGS) entry which is preliminary data.</text>
</comment>
<dbReference type="GO" id="GO:0007165">
    <property type="term" value="P:signal transduction"/>
    <property type="evidence" value="ECO:0007669"/>
    <property type="project" value="UniProtKB-KW"/>
</dbReference>
<feature type="domain" description="T-SNARE coiled-coil homology" evidence="9">
    <location>
        <begin position="451"/>
        <end position="513"/>
    </location>
</feature>
<evidence type="ECO:0000259" key="9">
    <source>
        <dbReference type="PROSITE" id="PS50192"/>
    </source>
</evidence>
<dbReference type="PROSITE" id="PS50885">
    <property type="entry name" value="HAMP"/>
    <property type="match status" value="1"/>
</dbReference>
<dbReference type="Pfam" id="PF00015">
    <property type="entry name" value="MCPsignal"/>
    <property type="match status" value="1"/>
</dbReference>
<evidence type="ECO:0000256" key="6">
    <source>
        <dbReference type="SAM" id="Coils"/>
    </source>
</evidence>
<evidence type="ECO:0000256" key="1">
    <source>
        <dbReference type="ARBA" id="ARBA00004429"/>
    </source>
</evidence>
<dbReference type="GO" id="GO:0006935">
    <property type="term" value="P:chemotaxis"/>
    <property type="evidence" value="ECO:0007669"/>
    <property type="project" value="InterPro"/>
</dbReference>
<dbReference type="InterPro" id="IPR004089">
    <property type="entry name" value="MCPsignal_dom"/>
</dbReference>
<dbReference type="GO" id="GO:0004888">
    <property type="term" value="F:transmembrane signaling receptor activity"/>
    <property type="evidence" value="ECO:0007669"/>
    <property type="project" value="InterPro"/>
</dbReference>
<dbReference type="InterPro" id="IPR004090">
    <property type="entry name" value="Chemotax_Me-accpt_rcpt"/>
</dbReference>
<feature type="transmembrane region" description="Helical" evidence="7">
    <location>
        <begin position="181"/>
        <end position="201"/>
    </location>
</feature>
<dbReference type="PANTHER" id="PTHR32089:SF112">
    <property type="entry name" value="LYSOZYME-LIKE PROTEIN-RELATED"/>
    <property type="match status" value="1"/>
</dbReference>
<reference evidence="11 12" key="1">
    <citation type="submission" date="2017-11" db="EMBL/GenBank/DDBJ databases">
        <title>Draft genome sequence of magnetotactic bacterium Magnetospirillum kuznetsovii LBB-42.</title>
        <authorList>
            <person name="Grouzdev D.S."/>
            <person name="Rysina M.S."/>
            <person name="Baslerov R.V."/>
            <person name="Koziaeva V."/>
        </authorList>
    </citation>
    <scope>NUCLEOTIDE SEQUENCE [LARGE SCALE GENOMIC DNA]</scope>
    <source>
        <strain evidence="11 12">LBB-42</strain>
    </source>
</reference>